<sequence>MIGAIRVHNDMLLAASEALASQVTEEHYGKEIIYPPFGNIRKILAHIATNVAAKAYELGVAVRLPQPADLVKYVENCMYTLNYRSYC</sequence>
<dbReference type="SUPFAM" id="SSF51735">
    <property type="entry name" value="NAD(P)-binding Rossmann-fold domains"/>
    <property type="match status" value="1"/>
</dbReference>
<dbReference type="AlphaFoldDB" id="A0A9J5Z1D8"/>
<organism evidence="2 3">
    <name type="scientific">Solanum commersonii</name>
    <name type="common">Commerson's wild potato</name>
    <name type="synonym">Commerson's nightshade</name>
    <dbReference type="NCBI Taxonomy" id="4109"/>
    <lineage>
        <taxon>Eukaryota</taxon>
        <taxon>Viridiplantae</taxon>
        <taxon>Streptophyta</taxon>
        <taxon>Embryophyta</taxon>
        <taxon>Tracheophyta</taxon>
        <taxon>Spermatophyta</taxon>
        <taxon>Magnoliopsida</taxon>
        <taxon>eudicotyledons</taxon>
        <taxon>Gunneridae</taxon>
        <taxon>Pentapetalae</taxon>
        <taxon>asterids</taxon>
        <taxon>lamiids</taxon>
        <taxon>Solanales</taxon>
        <taxon>Solanaceae</taxon>
        <taxon>Solanoideae</taxon>
        <taxon>Solaneae</taxon>
        <taxon>Solanum</taxon>
    </lineage>
</organism>
<evidence type="ECO:0000313" key="3">
    <source>
        <dbReference type="Proteomes" id="UP000824120"/>
    </source>
</evidence>
<dbReference type="InterPro" id="IPR012302">
    <property type="entry name" value="Malic_NAD-bd"/>
</dbReference>
<dbReference type="Proteomes" id="UP000824120">
    <property type="component" value="Chromosome 5"/>
</dbReference>
<evidence type="ECO:0000313" key="2">
    <source>
        <dbReference type="EMBL" id="KAG5605989.1"/>
    </source>
</evidence>
<dbReference type="PANTHER" id="PTHR23406">
    <property type="entry name" value="MALIC ENZYME-RELATED"/>
    <property type="match status" value="1"/>
</dbReference>
<dbReference type="GO" id="GO:0006108">
    <property type="term" value="P:malate metabolic process"/>
    <property type="evidence" value="ECO:0007669"/>
    <property type="project" value="TreeGrafter"/>
</dbReference>
<dbReference type="GO" id="GO:0051287">
    <property type="term" value="F:NAD binding"/>
    <property type="evidence" value="ECO:0007669"/>
    <property type="project" value="InterPro"/>
</dbReference>
<dbReference type="EMBL" id="JACXVP010000005">
    <property type="protein sequence ID" value="KAG5605989.1"/>
    <property type="molecule type" value="Genomic_DNA"/>
</dbReference>
<protein>
    <recommendedName>
        <fullName evidence="1">Malic enzyme NAD-binding domain-containing protein</fullName>
    </recommendedName>
</protein>
<dbReference type="Pfam" id="PF03949">
    <property type="entry name" value="Malic_M"/>
    <property type="match status" value="1"/>
</dbReference>
<accession>A0A9J5Z1D8</accession>
<proteinExistence type="predicted"/>
<dbReference type="InterPro" id="IPR036291">
    <property type="entry name" value="NAD(P)-bd_dom_sf"/>
</dbReference>
<dbReference type="GO" id="GO:0004473">
    <property type="term" value="F:malate dehydrogenase (decarboxylating) (NADP+) activity"/>
    <property type="evidence" value="ECO:0007669"/>
    <property type="project" value="TreeGrafter"/>
</dbReference>
<gene>
    <name evidence="2" type="ORF">H5410_027481</name>
</gene>
<feature type="domain" description="Malic enzyme NAD-binding" evidence="1">
    <location>
        <begin position="3"/>
        <end position="56"/>
    </location>
</feature>
<keyword evidence="3" id="KW-1185">Reference proteome</keyword>
<dbReference type="GO" id="GO:0009507">
    <property type="term" value="C:chloroplast"/>
    <property type="evidence" value="ECO:0007669"/>
    <property type="project" value="TreeGrafter"/>
</dbReference>
<comment type="caution">
    <text evidence="2">The sequence shown here is derived from an EMBL/GenBank/DDBJ whole genome shotgun (WGS) entry which is preliminary data.</text>
</comment>
<dbReference type="PANTHER" id="PTHR23406:SF77">
    <property type="entry name" value="MALIC ENZYME"/>
    <property type="match status" value="1"/>
</dbReference>
<reference evidence="2 3" key="1">
    <citation type="submission" date="2020-09" db="EMBL/GenBank/DDBJ databases">
        <title>De no assembly of potato wild relative species, Solanum commersonii.</title>
        <authorList>
            <person name="Cho K."/>
        </authorList>
    </citation>
    <scope>NUCLEOTIDE SEQUENCE [LARGE SCALE GENOMIC DNA]</scope>
    <source>
        <strain evidence="2">LZ3.2</strain>
        <tissue evidence="2">Leaf</tissue>
    </source>
</reference>
<evidence type="ECO:0000259" key="1">
    <source>
        <dbReference type="Pfam" id="PF03949"/>
    </source>
</evidence>
<dbReference type="Gene3D" id="3.40.50.720">
    <property type="entry name" value="NAD(P)-binding Rossmann-like Domain"/>
    <property type="match status" value="1"/>
</dbReference>
<name>A0A9J5Z1D8_SOLCO</name>
<dbReference type="OrthoDB" id="5365701at2759"/>